<dbReference type="AlphaFoldDB" id="A0AAV2TKJ0"/>
<name>A0AAV2TKJ0_CALDB</name>
<keyword evidence="1" id="KW-0732">Signal</keyword>
<accession>A0AAV2TKJ0</accession>
<proteinExistence type="predicted"/>
<evidence type="ECO:0000256" key="1">
    <source>
        <dbReference type="SAM" id="SignalP"/>
    </source>
</evidence>
<evidence type="ECO:0000313" key="3">
    <source>
        <dbReference type="Proteomes" id="UP001497525"/>
    </source>
</evidence>
<gene>
    <name evidence="2" type="ORF">CDAUBV1_LOCUS11187</name>
</gene>
<protein>
    <submittedName>
        <fullName evidence="2">Uncharacterized protein</fullName>
    </submittedName>
</protein>
<dbReference type="Proteomes" id="UP001497525">
    <property type="component" value="Unassembled WGS sequence"/>
</dbReference>
<dbReference type="EMBL" id="CAXLJL010000356">
    <property type="protein sequence ID" value="CAL5136892.1"/>
    <property type="molecule type" value="Genomic_DNA"/>
</dbReference>
<evidence type="ECO:0000313" key="2">
    <source>
        <dbReference type="EMBL" id="CAL5136892.1"/>
    </source>
</evidence>
<organism evidence="2 3">
    <name type="scientific">Calicophoron daubneyi</name>
    <name type="common">Rumen fluke</name>
    <name type="synonym">Paramphistomum daubneyi</name>
    <dbReference type="NCBI Taxonomy" id="300641"/>
    <lineage>
        <taxon>Eukaryota</taxon>
        <taxon>Metazoa</taxon>
        <taxon>Spiralia</taxon>
        <taxon>Lophotrochozoa</taxon>
        <taxon>Platyhelminthes</taxon>
        <taxon>Trematoda</taxon>
        <taxon>Digenea</taxon>
        <taxon>Plagiorchiida</taxon>
        <taxon>Pronocephalata</taxon>
        <taxon>Paramphistomoidea</taxon>
        <taxon>Paramphistomidae</taxon>
        <taxon>Calicophoron</taxon>
    </lineage>
</organism>
<comment type="caution">
    <text evidence="2">The sequence shown here is derived from an EMBL/GenBank/DDBJ whole genome shotgun (WGS) entry which is preliminary data.</text>
</comment>
<sequence>MKAAWSFILLVMFTATSRVSVSANYYDDEPDYSECHRQRSSCTYHCNYIDNQPDACLELCMDQMKKCVHDVESGARDDDLMIL</sequence>
<reference evidence="2" key="1">
    <citation type="submission" date="2024-06" db="EMBL/GenBank/DDBJ databases">
        <authorList>
            <person name="Liu X."/>
            <person name="Lenzi L."/>
            <person name="Haldenby T S."/>
            <person name="Uol C."/>
        </authorList>
    </citation>
    <scope>NUCLEOTIDE SEQUENCE</scope>
</reference>
<feature type="signal peptide" evidence="1">
    <location>
        <begin position="1"/>
        <end position="23"/>
    </location>
</feature>
<feature type="chain" id="PRO_5043382663" evidence="1">
    <location>
        <begin position="24"/>
        <end position="83"/>
    </location>
</feature>